<dbReference type="CDD" id="cd00200">
    <property type="entry name" value="WD40"/>
    <property type="match status" value="2"/>
</dbReference>
<feature type="repeat" description="WD" evidence="3">
    <location>
        <begin position="728"/>
        <end position="763"/>
    </location>
</feature>
<dbReference type="Gene3D" id="2.130.10.10">
    <property type="entry name" value="YVTN repeat-like/Quinoprotein amine dehydrogenase"/>
    <property type="match status" value="5"/>
</dbReference>
<dbReference type="InterPro" id="IPR011047">
    <property type="entry name" value="Quinoprotein_ADH-like_sf"/>
</dbReference>
<organism evidence="5 6">
    <name type="scientific">Thanatephorus cucumeris (strain AG1-IB / isolate 7/3/14)</name>
    <name type="common">Lettuce bottom rot fungus</name>
    <name type="synonym">Rhizoctonia solani</name>
    <dbReference type="NCBI Taxonomy" id="1108050"/>
    <lineage>
        <taxon>Eukaryota</taxon>
        <taxon>Fungi</taxon>
        <taxon>Dikarya</taxon>
        <taxon>Basidiomycota</taxon>
        <taxon>Agaricomycotina</taxon>
        <taxon>Agaricomycetes</taxon>
        <taxon>Cantharellales</taxon>
        <taxon>Ceratobasidiaceae</taxon>
        <taxon>Rhizoctonia</taxon>
        <taxon>Rhizoctonia solani AG-1</taxon>
    </lineage>
</organism>
<reference evidence="5 6" key="1">
    <citation type="journal article" date="2013" name="J. Biotechnol.">
        <title>Establishment and interpretation of the genome sequence of the phytopathogenic fungus Rhizoctonia solani AG1-IB isolate 7/3/14.</title>
        <authorList>
            <person name="Wibberg D.W."/>
            <person name="Jelonek L.J."/>
            <person name="Rupp O.R."/>
            <person name="Hennig M.H."/>
            <person name="Eikmeyer F.E."/>
            <person name="Goesmann A.G."/>
            <person name="Hartmann A.H."/>
            <person name="Borriss R.B."/>
            <person name="Grosch R.G."/>
            <person name="Puehler A.P."/>
            <person name="Schlueter A.S."/>
        </authorList>
    </citation>
    <scope>NUCLEOTIDE SEQUENCE [LARGE SCALE GENOMIC DNA]</scope>
    <source>
        <strain evidence="6">AG1-IB / isolate 7/3/14</strain>
    </source>
</reference>
<feature type="repeat" description="WD" evidence="3">
    <location>
        <begin position="986"/>
        <end position="1027"/>
    </location>
</feature>
<dbReference type="Pfam" id="PF00400">
    <property type="entry name" value="WD40"/>
    <property type="match status" value="13"/>
</dbReference>
<evidence type="ECO:0000256" key="1">
    <source>
        <dbReference type="ARBA" id="ARBA00022574"/>
    </source>
</evidence>
<dbReference type="PROSITE" id="PS00678">
    <property type="entry name" value="WD_REPEATS_1"/>
    <property type="match status" value="4"/>
</dbReference>
<feature type="repeat" description="WD" evidence="3">
    <location>
        <begin position="856"/>
        <end position="897"/>
    </location>
</feature>
<dbReference type="PANTHER" id="PTHR22847">
    <property type="entry name" value="WD40 REPEAT PROTEIN"/>
    <property type="match status" value="1"/>
</dbReference>
<evidence type="ECO:0000313" key="5">
    <source>
        <dbReference type="EMBL" id="CCO31630.1"/>
    </source>
</evidence>
<dbReference type="PROSITE" id="PS50294">
    <property type="entry name" value="WD_REPEATS_REGION"/>
    <property type="match status" value="12"/>
</dbReference>
<feature type="repeat" description="WD" evidence="3">
    <location>
        <begin position="642"/>
        <end position="674"/>
    </location>
</feature>
<dbReference type="InterPro" id="IPR019775">
    <property type="entry name" value="WD40_repeat_CS"/>
</dbReference>
<evidence type="ECO:0000256" key="3">
    <source>
        <dbReference type="PROSITE-ProRule" id="PRU00221"/>
    </source>
</evidence>
<dbReference type="EMBL" id="CAOJ01008488">
    <property type="protein sequence ID" value="CCO31630.1"/>
    <property type="molecule type" value="Genomic_DNA"/>
</dbReference>
<protein>
    <recommendedName>
        <fullName evidence="4">NACHT domain-containing protein</fullName>
    </recommendedName>
</protein>
<accession>M5BYH5</accession>
<gene>
    <name evidence="5" type="ORF">BN14_05677</name>
</gene>
<feature type="repeat" description="WD" evidence="3">
    <location>
        <begin position="1120"/>
        <end position="1161"/>
    </location>
</feature>
<feature type="repeat" description="WD" evidence="3">
    <location>
        <begin position="897"/>
        <end position="938"/>
    </location>
</feature>
<sequence>MEVYGTMDRGTISRYLQSSLDTDKVTRCYRCIHGHLGRVMLNANLDTLRVVDRQAAESQLRALSPSMAACYDSAEASVVQRRECAPQTRKQVLVDLKAWKENKDSEKVCWINGMAGTGKTTIATTFCSILRESHELGASFFCTRSLPDCRNVKLIFPTIAYQLARFSLPFRGALLRVLEQDPDVHTKLPRVQLQRMILEPLHSVAASLPPNIVVVIDALDECEDGSEVGQVLHILLERASDLPVRFLVTSRPEYHIRQKIRESGLQSQVVLHELDEKVVEADIEVYLRTELKQLSISVTEQQIAELTKRAGALFIYAATAVRYIKGGNSMDRLDAVLKTSSGGQETSIKTKEIDRLYEAVLVSAMNEDLEQLEKDQIQLVLHTVICAQEPLTVVALAGLLDLTSARVEAALKPLWSVVRVSESSPEDRVSTMHASFPDYMLNPSRSGRFVCNTEAHNARLAGFCFRRISTNTDQFNICNLPSSHVFDKDVPGIEERVKQKIPSDLLYACEYWAVHLCLSGSPSEGLYRLHEFLSKRLLLWMEVLNLNKRIHKGAVLMDGALSWLQAIPDSEDVKMLARDERRFVTLFATSPVSASTPHIYVSMLASWPSRQSVSEHYAHRVERPISITGLQAADRQQSLLSLIPARSQVRCVAYSSNGVFFATGTFDGRILVWDAMTLQLTIDPVHAHNQVINAIAISPDDTQVCSCSDDMTICIWDIRTGAQIAGPLTGHTREVWSVDYSRDGKWLASGSVDGTVRIWSTETWLMQSGPLGNENKRVGSVVFSPDSTVLAATSESQICLWNPLSGQKIREPLSHHTDVVRTLTFLHDGAYLVSGSEDHTICVWDVSTGQLVHGPFREHSSKVISVASSPTGHLLVSASMDSTMRIWDTATWQTYALFRSTGIVLSVKFSPDGQRLLSGSIDRNIRIWEVPQAPADSTTRKQSEGHDNWVGSVAFSPCGTYIVSGSHDKTVRMWHSKKQPPTCTTLTTHRDQVLAVGISADSSHIFSLSQDRMLCVWERQTGQLEYTAGPIEIDGDYGSHYQELWPAVFVFDGRRVVCWSTSGPVYIWQDGNQTHELTGHTSTVCSIALSADSQRIVSGDHIGKLIVWDARTGQQLHGPFSAHSGYVTDVAFSPDGSHVASASGDTTVHLWKPHDATPSSTSLHGHSHPVRCVAYSPRGYCVISGSSDRTIRMWDVASGTSIAVLVGHVDFVLSVAFSGDGKQFASGSADGTIRVWNVPACEGNSQTKPNDSIARQPRVTGDDGGYDWTIDSDGWIHDHVNRLLLWVPPDLRGGLVMPQNTMVMSSQGCTELDFMDAMIGDMWQSCYRPL</sequence>
<proteinExistence type="predicted"/>
<dbReference type="InterPro" id="IPR007111">
    <property type="entry name" value="NACHT_NTPase"/>
</dbReference>
<dbReference type="InterPro" id="IPR036322">
    <property type="entry name" value="WD40_repeat_dom_sf"/>
</dbReference>
<name>M5BYH5_THACB</name>
<evidence type="ECO:0000313" key="6">
    <source>
        <dbReference type="Proteomes" id="UP000012065"/>
    </source>
</evidence>
<dbReference type="Pfam" id="PF24883">
    <property type="entry name" value="NPHP3_N"/>
    <property type="match status" value="1"/>
</dbReference>
<dbReference type="SUPFAM" id="SSF50998">
    <property type="entry name" value="Quinoprotein alcohol dehydrogenase-like"/>
    <property type="match status" value="1"/>
</dbReference>
<keyword evidence="1 3" id="KW-0853">WD repeat</keyword>
<dbReference type="InterPro" id="IPR001680">
    <property type="entry name" value="WD40_rpt"/>
</dbReference>
<dbReference type="InterPro" id="IPR056884">
    <property type="entry name" value="NPHP3-like_N"/>
</dbReference>
<dbReference type="InterPro" id="IPR020472">
    <property type="entry name" value="WD40_PAC1"/>
</dbReference>
<dbReference type="PANTHER" id="PTHR22847:SF637">
    <property type="entry name" value="WD REPEAT DOMAIN 5B"/>
    <property type="match status" value="1"/>
</dbReference>
<feature type="domain" description="NACHT" evidence="4">
    <location>
        <begin position="107"/>
        <end position="252"/>
    </location>
</feature>
<evidence type="ECO:0000256" key="2">
    <source>
        <dbReference type="ARBA" id="ARBA00022737"/>
    </source>
</evidence>
<feature type="repeat" description="WD" evidence="3">
    <location>
        <begin position="1205"/>
        <end position="1238"/>
    </location>
</feature>
<comment type="caution">
    <text evidence="5">The sequence shown here is derived from an EMBL/GenBank/DDBJ whole genome shotgun (WGS) entry which is preliminary data.</text>
</comment>
<feature type="repeat" description="WD" evidence="3">
    <location>
        <begin position="813"/>
        <end position="854"/>
    </location>
</feature>
<dbReference type="PROSITE" id="PS50837">
    <property type="entry name" value="NACHT"/>
    <property type="match status" value="1"/>
</dbReference>
<dbReference type="SUPFAM" id="SSF50978">
    <property type="entry name" value="WD40 repeat-like"/>
    <property type="match status" value="1"/>
</dbReference>
<dbReference type="SMART" id="SM00320">
    <property type="entry name" value="WD40"/>
    <property type="match status" value="14"/>
</dbReference>
<keyword evidence="2" id="KW-0677">Repeat</keyword>
<dbReference type="InterPro" id="IPR015943">
    <property type="entry name" value="WD40/YVTN_repeat-like_dom_sf"/>
</dbReference>
<dbReference type="PROSITE" id="PS50082">
    <property type="entry name" value="WD_REPEATS_2"/>
    <property type="match status" value="12"/>
</dbReference>
<dbReference type="InterPro" id="IPR027417">
    <property type="entry name" value="P-loop_NTPase"/>
</dbReference>
<dbReference type="GO" id="GO:1990234">
    <property type="term" value="C:transferase complex"/>
    <property type="evidence" value="ECO:0007669"/>
    <property type="project" value="UniProtKB-ARBA"/>
</dbReference>
<dbReference type="PRINTS" id="PR00320">
    <property type="entry name" value="GPROTEINBRPT"/>
</dbReference>
<dbReference type="HOGENOM" id="CLU_000288_6_3_1"/>
<feature type="repeat" description="WD" evidence="3">
    <location>
        <begin position="1163"/>
        <end position="1204"/>
    </location>
</feature>
<evidence type="ECO:0000259" key="4">
    <source>
        <dbReference type="PROSITE" id="PS50837"/>
    </source>
</evidence>
<feature type="repeat" description="WD" evidence="3">
    <location>
        <begin position="943"/>
        <end position="974"/>
    </location>
</feature>
<dbReference type="Proteomes" id="UP000012065">
    <property type="component" value="Unassembled WGS sequence"/>
</dbReference>
<dbReference type="Gene3D" id="3.40.50.300">
    <property type="entry name" value="P-loop containing nucleotide triphosphate hydrolases"/>
    <property type="match status" value="1"/>
</dbReference>
<dbReference type="SUPFAM" id="SSF52540">
    <property type="entry name" value="P-loop containing nucleoside triphosphate hydrolases"/>
    <property type="match status" value="1"/>
</dbReference>
<feature type="repeat" description="WD" evidence="3">
    <location>
        <begin position="1077"/>
        <end position="1118"/>
    </location>
</feature>
<feature type="repeat" description="WD" evidence="3">
    <location>
        <begin position="685"/>
        <end position="726"/>
    </location>
</feature>